<dbReference type="NCBIfam" id="NF003417">
    <property type="entry name" value="PRK04813.1"/>
    <property type="match status" value="1"/>
</dbReference>
<dbReference type="Proteomes" id="UP001597244">
    <property type="component" value="Unassembled WGS sequence"/>
</dbReference>
<feature type="binding site" evidence="4">
    <location>
        <position position="488"/>
    </location>
    <ligand>
        <name>D-alanine</name>
        <dbReference type="ChEBI" id="CHEBI:57416"/>
    </ligand>
</feature>
<evidence type="ECO:0000256" key="1">
    <source>
        <dbReference type="ARBA" id="ARBA00022598"/>
    </source>
</evidence>
<keyword evidence="2 4" id="KW-0547">Nucleotide-binding</keyword>
<dbReference type="InterPro" id="IPR042099">
    <property type="entry name" value="ANL_N_sf"/>
</dbReference>
<feature type="binding site" evidence="4">
    <location>
        <position position="300"/>
    </location>
    <ligand>
        <name>D-alanine</name>
        <dbReference type="ChEBI" id="CHEBI:57416"/>
    </ligand>
</feature>
<dbReference type="Gene3D" id="3.30.300.30">
    <property type="match status" value="1"/>
</dbReference>
<dbReference type="Gene3D" id="3.40.50.12780">
    <property type="entry name" value="N-terminal domain of ligase-like"/>
    <property type="match status" value="1"/>
</dbReference>
<feature type="binding site" evidence="4">
    <location>
        <position position="196"/>
    </location>
    <ligand>
        <name>D-alanine</name>
        <dbReference type="ChEBI" id="CHEBI:57416"/>
    </ligand>
</feature>
<dbReference type="SUPFAM" id="SSF56801">
    <property type="entry name" value="Acetyl-CoA synthetase-like"/>
    <property type="match status" value="1"/>
</dbReference>
<dbReference type="HAMAP" id="MF_00593">
    <property type="entry name" value="DltA"/>
    <property type="match status" value="1"/>
</dbReference>
<comment type="function">
    <text evidence="4">Catalyzes the first step in the D-alanylation of lipoteichoic acid (LTA), the activation of D-alanine and its transfer onto the D-alanyl carrier protein (Dcp) DltC. In an ATP-dependent two-step reaction, forms a high energy D-alanyl-AMP intermediate, followed by transfer of the D-alanyl residue as a thiol ester to the phosphopantheinyl prosthetic group of the Dcp. D-alanylation of LTA plays an important role in modulating the properties of the cell wall in Gram-positive bacteria, influencing the net charge of the cell wall.</text>
</comment>
<feature type="domain" description="AMP-dependent synthetase/ligase" evidence="5">
    <location>
        <begin position="12"/>
        <end position="354"/>
    </location>
</feature>
<accession>A0ABW4DNX1</accession>
<keyword evidence="4" id="KW-0963">Cytoplasm</keyword>
<dbReference type="InterPro" id="IPR044507">
    <property type="entry name" value="DltA-like"/>
</dbReference>
<dbReference type="InterPro" id="IPR020845">
    <property type="entry name" value="AMP-binding_CS"/>
</dbReference>
<feature type="binding site" evidence="4">
    <location>
        <begin position="291"/>
        <end position="296"/>
    </location>
    <ligand>
        <name>ATP</name>
        <dbReference type="ChEBI" id="CHEBI:30616"/>
    </ligand>
</feature>
<keyword evidence="3 4" id="KW-0067">ATP-binding</keyword>
<dbReference type="CDD" id="cd05945">
    <property type="entry name" value="DltA"/>
    <property type="match status" value="1"/>
</dbReference>
<dbReference type="RefSeq" id="WP_125576310.1">
    <property type="nucleotide sequence ID" value="NZ_JBHTOF010000022.1"/>
</dbReference>
<dbReference type="InterPro" id="IPR045851">
    <property type="entry name" value="AMP-bd_C_sf"/>
</dbReference>
<evidence type="ECO:0000313" key="7">
    <source>
        <dbReference type="Proteomes" id="UP001597244"/>
    </source>
</evidence>
<keyword evidence="1 4" id="KW-0436">Ligase</keyword>
<dbReference type="InterPro" id="IPR010072">
    <property type="entry name" value="DltA"/>
</dbReference>
<evidence type="ECO:0000313" key="6">
    <source>
        <dbReference type="EMBL" id="MFD1465051.1"/>
    </source>
</evidence>
<evidence type="ECO:0000256" key="2">
    <source>
        <dbReference type="ARBA" id="ARBA00022741"/>
    </source>
</evidence>
<comment type="caution">
    <text evidence="6">The sequence shown here is derived from an EMBL/GenBank/DDBJ whole genome shotgun (WGS) entry which is preliminary data.</text>
</comment>
<evidence type="ECO:0000256" key="3">
    <source>
        <dbReference type="ARBA" id="ARBA00022840"/>
    </source>
</evidence>
<dbReference type="InterPro" id="IPR000873">
    <property type="entry name" value="AMP-dep_synth/lig_dom"/>
</dbReference>
<organism evidence="6 7">
    <name type="scientific">Lapidilactobacillus mulanensis</name>
    <dbReference type="NCBI Taxonomy" id="2485999"/>
    <lineage>
        <taxon>Bacteria</taxon>
        <taxon>Bacillati</taxon>
        <taxon>Bacillota</taxon>
        <taxon>Bacilli</taxon>
        <taxon>Lactobacillales</taxon>
        <taxon>Lactobacillaceae</taxon>
        <taxon>Lapidilactobacillus</taxon>
    </lineage>
</organism>
<comment type="pathway">
    <text evidence="4">Cell wall biogenesis; lipoteichoic acid biosynthesis.</text>
</comment>
<sequence>MIQNIIEAIDEISAKYPDRIAYDYLGTQYSYSQLVQQANTLAIHLDAQNLPVKAPIIVYGGQEFEMLVAFLAAVKTGHAYIPVDSHSDNHRLQMIQDTANSPLIIAIDQLPVELPEIQVITLAEINLLNVTDSHPQFQAVRGDDNFYIIFTSGTTGKPKGVQISHNNLLSFVNWQLSDFQWPTDPNVLAQAPFSFDLSVMGLYPTLTTGGTLKALPKEVTEDFKQLFHYLPQLQLNVWISTPSLVEICLLLKDFNETNYPTLTHFIFCGEELSHTTAEKLIARFPSSHIYNTYGPTEACVAVTGIEITPEVLAQYSRLPIGYVKEDTKISVVAEQNEQIGEILISGPSVSKGYLNLPEKTAAAFDNTQPWSTYHSGDLGFFADDQLLFYRGRMDFQIKFNGYRIELEEINFYLRQSALIEQGVVVPRYNKDHRVNQLIAIIVPEKTPVDSENDLTNAIKQELQDNIMPYMMPQRFIYRQSLPRSANDKVDIKALILEVNSQ</sequence>
<evidence type="ECO:0000259" key="5">
    <source>
        <dbReference type="Pfam" id="PF00501"/>
    </source>
</evidence>
<proteinExistence type="inferred from homology"/>
<dbReference type="EC" id="6.2.1.54" evidence="4"/>
<comment type="catalytic activity">
    <reaction evidence="4">
        <text>holo-[D-alanyl-carrier protein] + D-alanine + ATP = D-alanyl-[D-alanyl-carrier protein] + AMP + diphosphate</text>
        <dbReference type="Rhea" id="RHEA:55132"/>
        <dbReference type="Rhea" id="RHEA-COMP:14102"/>
        <dbReference type="Rhea" id="RHEA-COMP:14103"/>
        <dbReference type="ChEBI" id="CHEBI:30616"/>
        <dbReference type="ChEBI" id="CHEBI:33019"/>
        <dbReference type="ChEBI" id="CHEBI:57416"/>
        <dbReference type="ChEBI" id="CHEBI:64479"/>
        <dbReference type="ChEBI" id="CHEBI:138620"/>
        <dbReference type="ChEBI" id="CHEBI:456215"/>
        <dbReference type="EC" id="6.2.1.54"/>
    </reaction>
</comment>
<dbReference type="PANTHER" id="PTHR45398">
    <property type="match status" value="1"/>
</dbReference>
<feature type="binding site" evidence="4">
    <location>
        <begin position="389"/>
        <end position="392"/>
    </location>
    <ligand>
        <name>ATP</name>
        <dbReference type="ChEBI" id="CHEBI:30616"/>
    </ligand>
</feature>
<reference evidence="7" key="1">
    <citation type="journal article" date="2019" name="Int. J. Syst. Evol. Microbiol.">
        <title>The Global Catalogue of Microorganisms (GCM) 10K type strain sequencing project: providing services to taxonomists for standard genome sequencing and annotation.</title>
        <authorList>
            <consortium name="The Broad Institute Genomics Platform"/>
            <consortium name="The Broad Institute Genome Sequencing Center for Infectious Disease"/>
            <person name="Wu L."/>
            <person name="Ma J."/>
        </authorList>
    </citation>
    <scope>NUCLEOTIDE SEQUENCE [LARGE SCALE GENOMIC DNA]</scope>
    <source>
        <strain evidence="7">CCM 8951</strain>
    </source>
</reference>
<feature type="binding site" evidence="4">
    <location>
        <position position="377"/>
    </location>
    <ligand>
        <name>ATP</name>
        <dbReference type="ChEBI" id="CHEBI:30616"/>
    </ligand>
</feature>
<name>A0ABW4DNX1_9LACO</name>
<dbReference type="PANTHER" id="PTHR45398:SF1">
    <property type="entry name" value="ENZYME, PUTATIVE (JCVI)-RELATED"/>
    <property type="match status" value="1"/>
</dbReference>
<comment type="subcellular location">
    <subcellularLocation>
        <location evidence="4">Cytoplasm</location>
    </subcellularLocation>
</comment>
<keyword evidence="7" id="KW-1185">Reference proteome</keyword>
<dbReference type="Pfam" id="PF00501">
    <property type="entry name" value="AMP-binding"/>
    <property type="match status" value="1"/>
</dbReference>
<dbReference type="GO" id="GO:0016874">
    <property type="term" value="F:ligase activity"/>
    <property type="evidence" value="ECO:0007669"/>
    <property type="project" value="UniProtKB-KW"/>
</dbReference>
<gene>
    <name evidence="4 6" type="primary">dltA</name>
    <name evidence="6" type="ORF">ACFQ4L_02960</name>
</gene>
<protein>
    <recommendedName>
        <fullName evidence="4">D-alanine--D-alanyl carrier protein ligase</fullName>
        <shortName evidence="4">DCL</shortName>
        <ecNumber evidence="4">6.2.1.54</ecNumber>
    </recommendedName>
    <alternativeName>
        <fullName evidence="4">D-alanine--poly(phosphoribitol) ligase subunit 1</fullName>
    </alternativeName>
    <alternativeName>
        <fullName evidence="4">D-alanine-activating enzyme</fullName>
        <shortName evidence="4">DAE</shortName>
    </alternativeName>
</protein>
<feature type="binding site" evidence="4">
    <location>
        <begin position="151"/>
        <end position="152"/>
    </location>
    <ligand>
        <name>ATP</name>
        <dbReference type="ChEBI" id="CHEBI:30616"/>
    </ligand>
</feature>
<comment type="similarity">
    <text evidence="4">Belongs to the ATP-dependent AMP-binding enzyme family. DltA subfamily.</text>
</comment>
<feature type="binding site" evidence="4">
    <location>
        <position position="488"/>
    </location>
    <ligand>
        <name>ATP</name>
        <dbReference type="ChEBI" id="CHEBI:30616"/>
    </ligand>
</feature>
<dbReference type="NCBIfam" id="TIGR01734">
    <property type="entry name" value="D-ala-DACP-lig"/>
    <property type="match status" value="1"/>
</dbReference>
<dbReference type="EMBL" id="JBHTOF010000022">
    <property type="protein sequence ID" value="MFD1465051.1"/>
    <property type="molecule type" value="Genomic_DNA"/>
</dbReference>
<dbReference type="PROSITE" id="PS00455">
    <property type="entry name" value="AMP_BINDING"/>
    <property type="match status" value="1"/>
</dbReference>
<evidence type="ECO:0000256" key="4">
    <source>
        <dbReference type="HAMAP-Rule" id="MF_00593"/>
    </source>
</evidence>